<evidence type="ECO:0000313" key="2">
    <source>
        <dbReference type="EMBL" id="CAH2276844.1"/>
    </source>
</evidence>
<dbReference type="AlphaFoldDB" id="A0AAD1VYQ0"/>
<dbReference type="EMBL" id="OW240914">
    <property type="protein sequence ID" value="CAH2276844.1"/>
    <property type="molecule type" value="Genomic_DNA"/>
</dbReference>
<organism evidence="2 3">
    <name type="scientific">Pelobates cultripes</name>
    <name type="common">Western spadefoot toad</name>
    <dbReference type="NCBI Taxonomy" id="61616"/>
    <lineage>
        <taxon>Eukaryota</taxon>
        <taxon>Metazoa</taxon>
        <taxon>Chordata</taxon>
        <taxon>Craniata</taxon>
        <taxon>Vertebrata</taxon>
        <taxon>Euteleostomi</taxon>
        <taxon>Amphibia</taxon>
        <taxon>Batrachia</taxon>
        <taxon>Anura</taxon>
        <taxon>Pelobatoidea</taxon>
        <taxon>Pelobatidae</taxon>
        <taxon>Pelobates</taxon>
    </lineage>
</organism>
<sequence>MAPKPEPLQATHPHQQKPGRTVDNNSTYPNCSHPPALLDLNKLPTSTTTELTEASRGVLVLPSSSGQGHKTTHRYIGCPQPLIHHEGRQKNTYLYPCCGGDPLRR</sequence>
<name>A0AAD1VYQ0_PELCU</name>
<accession>A0AAD1VYQ0</accession>
<evidence type="ECO:0000313" key="3">
    <source>
        <dbReference type="Proteomes" id="UP001295444"/>
    </source>
</evidence>
<gene>
    <name evidence="2" type="ORF">PECUL_23A010177</name>
</gene>
<dbReference type="Proteomes" id="UP001295444">
    <property type="component" value="Chromosome 03"/>
</dbReference>
<reference evidence="2" key="1">
    <citation type="submission" date="2022-03" db="EMBL/GenBank/DDBJ databases">
        <authorList>
            <person name="Alioto T."/>
            <person name="Alioto T."/>
            <person name="Gomez Garrido J."/>
        </authorList>
    </citation>
    <scope>NUCLEOTIDE SEQUENCE</scope>
</reference>
<keyword evidence="3" id="KW-1185">Reference proteome</keyword>
<protein>
    <submittedName>
        <fullName evidence="2">Uncharacterized protein</fullName>
    </submittedName>
</protein>
<feature type="non-terminal residue" evidence="2">
    <location>
        <position position="105"/>
    </location>
</feature>
<evidence type="ECO:0000256" key="1">
    <source>
        <dbReference type="SAM" id="MobiDB-lite"/>
    </source>
</evidence>
<feature type="region of interest" description="Disordered" evidence="1">
    <location>
        <begin position="1"/>
        <end position="41"/>
    </location>
</feature>
<proteinExistence type="predicted"/>